<dbReference type="PROSITE" id="PS00787">
    <property type="entry name" value="CHORISMATE_SYNTHASE_1"/>
    <property type="match status" value="1"/>
</dbReference>
<dbReference type="Proteomes" id="UP000000387">
    <property type="component" value="Chromosome"/>
</dbReference>
<evidence type="ECO:0000256" key="1">
    <source>
        <dbReference type="ARBA" id="ARBA00005044"/>
    </source>
</evidence>
<dbReference type="SUPFAM" id="SSF103263">
    <property type="entry name" value="Chorismate synthase, AroC"/>
    <property type="match status" value="1"/>
</dbReference>
<dbReference type="FunFam" id="3.60.150.10:FF:000002">
    <property type="entry name" value="Chorismate synthase"/>
    <property type="match status" value="1"/>
</dbReference>
<feature type="binding site" evidence="11">
    <location>
        <position position="51"/>
    </location>
    <ligand>
        <name>NADP(+)</name>
        <dbReference type="ChEBI" id="CHEBI:58349"/>
    </ligand>
</feature>
<keyword evidence="8 11" id="KW-0521">NADP</keyword>
<evidence type="ECO:0000256" key="10">
    <source>
        <dbReference type="ARBA" id="ARBA00023239"/>
    </source>
</evidence>
<dbReference type="InterPro" id="IPR020541">
    <property type="entry name" value="Chorismate_synthase_CS"/>
</dbReference>
<keyword evidence="6 11" id="KW-0288">FMN</keyword>
<comment type="cofactor">
    <cofactor evidence="11 12">
        <name>FMNH2</name>
        <dbReference type="ChEBI" id="CHEBI:57618"/>
    </cofactor>
    <text evidence="11 12">Reduced FMN (FMNH(2)).</text>
</comment>
<evidence type="ECO:0000256" key="6">
    <source>
        <dbReference type="ARBA" id="ARBA00022643"/>
    </source>
</evidence>
<evidence type="ECO:0000313" key="14">
    <source>
        <dbReference type="Proteomes" id="UP000000387"/>
    </source>
</evidence>
<protein>
    <recommendedName>
        <fullName evidence="3 11">Chorismate synthase</fullName>
        <shortName evidence="11">CS</shortName>
        <ecNumber evidence="3 11">4.2.3.5</ecNumber>
    </recommendedName>
    <alternativeName>
        <fullName evidence="11">5-enolpyruvylshikimate-3-phosphate phospholyase</fullName>
    </alternativeName>
</protein>
<dbReference type="Pfam" id="PF01264">
    <property type="entry name" value="Chorismate_synt"/>
    <property type="match status" value="1"/>
</dbReference>
<evidence type="ECO:0000256" key="5">
    <source>
        <dbReference type="ARBA" id="ARBA00022630"/>
    </source>
</evidence>
<accession>E3H2V4</accession>
<feature type="binding site" evidence="11">
    <location>
        <position position="305"/>
    </location>
    <ligand>
        <name>FMN</name>
        <dbReference type="ChEBI" id="CHEBI:58210"/>
    </ligand>
</feature>
<dbReference type="PROSITE" id="PS00789">
    <property type="entry name" value="CHORISMATE_SYNTHASE_3"/>
    <property type="match status" value="1"/>
</dbReference>
<dbReference type="PANTHER" id="PTHR21085">
    <property type="entry name" value="CHORISMATE SYNTHASE"/>
    <property type="match status" value="1"/>
</dbReference>
<dbReference type="NCBIfam" id="TIGR00033">
    <property type="entry name" value="aroC"/>
    <property type="match status" value="1"/>
</dbReference>
<evidence type="ECO:0000256" key="11">
    <source>
        <dbReference type="HAMAP-Rule" id="MF_00300"/>
    </source>
</evidence>
<evidence type="ECO:0000256" key="3">
    <source>
        <dbReference type="ARBA" id="ARBA00013036"/>
    </source>
</evidence>
<keyword evidence="10 11" id="KW-0456">Lyase</keyword>
<proteinExistence type="inferred from homology"/>
<sequence length="409" mass="43154">MRKYMELRWLTAGESHGEALVGIIEGVPAGVELTSKMVRDALARRRLGYGRGARMKFEEDKVRILGGVRHGLTQGGPVALEIANTEWPKWVDVMSSDPVDPALIEGRARNAALTRPRPGHADFTGMQKYNFSEARPVLERASARETATRVALGVVAAQVLKALGVELVSHTVAVGGVHAPDGASVPAPCDVAALDADPLRCFDKATSDAMVARVDEAHKDGETLGGVVEVLAYGMPPGLGSYVHWDRRLDARLAAALMGIQAIKGVEVGDGFATADRPGTAAHDEISVGEHGVTRDTNRAGGIEGGMSIGDLVRVRAAMKPIATVPKALKTIDTSTGEPAKAHHQRSDVCAVPAAGVVAEAMVALVLAQAALEKFGGDSISETRRNMDSYLAEIPESLAWESNVAGWDS</sequence>
<evidence type="ECO:0000256" key="9">
    <source>
        <dbReference type="ARBA" id="ARBA00023141"/>
    </source>
</evidence>
<feature type="binding site" evidence="11">
    <location>
        <begin position="261"/>
        <end position="262"/>
    </location>
    <ligand>
        <name>FMN</name>
        <dbReference type="ChEBI" id="CHEBI:58210"/>
    </ligand>
</feature>
<comment type="pathway">
    <text evidence="1 11 12">Metabolic intermediate biosynthesis; chorismate biosynthesis; chorismate from D-erythrose 4-phosphate and phosphoenolpyruvate: step 7/7.</text>
</comment>
<dbReference type="UniPathway" id="UPA00053">
    <property type="reaction ID" value="UER00090"/>
</dbReference>
<dbReference type="eggNOG" id="COG0082">
    <property type="taxonomic scope" value="Bacteria"/>
</dbReference>
<name>E3H2V4_ROTDC</name>
<dbReference type="HAMAP" id="MF_00300">
    <property type="entry name" value="Chorismate_synth"/>
    <property type="match status" value="1"/>
</dbReference>
<comment type="catalytic activity">
    <reaction evidence="11 12">
        <text>5-O-(1-carboxyvinyl)-3-phosphoshikimate = chorismate + phosphate</text>
        <dbReference type="Rhea" id="RHEA:21020"/>
        <dbReference type="ChEBI" id="CHEBI:29748"/>
        <dbReference type="ChEBI" id="CHEBI:43474"/>
        <dbReference type="ChEBI" id="CHEBI:57701"/>
        <dbReference type="EC" id="4.2.3.5"/>
    </reaction>
</comment>
<dbReference type="CDD" id="cd07304">
    <property type="entry name" value="Chorismate_synthase"/>
    <property type="match status" value="1"/>
</dbReference>
<evidence type="ECO:0000313" key="13">
    <source>
        <dbReference type="EMBL" id="ADP41457.1"/>
    </source>
</evidence>
<keyword evidence="9 11" id="KW-0057">Aromatic amino acid biosynthesis</keyword>
<keyword evidence="4 11" id="KW-0028">Amino-acid biosynthesis</keyword>
<dbReference type="HOGENOM" id="CLU_034547_2_0_11"/>
<dbReference type="PANTHER" id="PTHR21085:SF0">
    <property type="entry name" value="CHORISMATE SYNTHASE"/>
    <property type="match status" value="1"/>
</dbReference>
<dbReference type="AlphaFoldDB" id="E3H2V4"/>
<reference evidence="14" key="1">
    <citation type="submission" date="2010-10" db="EMBL/GenBank/DDBJ databases">
        <title>The complete genome of Rothia dentocariosa ATCC 17931.</title>
        <authorList>
            <person name="Muzny D."/>
            <person name="Qin X."/>
            <person name="Buhay C."/>
            <person name="Dugan-Rocha S."/>
            <person name="Ding Y."/>
            <person name="Chen G."/>
            <person name="Hawes A."/>
            <person name="Holder M."/>
            <person name="Jhangiani S."/>
            <person name="Johnson A."/>
            <person name="Khan Z."/>
            <person name="Li Z."/>
            <person name="Liu W."/>
            <person name="Liu X."/>
            <person name="Perez L."/>
            <person name="Shen H."/>
            <person name="Wang Q."/>
            <person name="Watt J."/>
            <person name="Xi L."/>
            <person name="Xin Y."/>
            <person name="Zhou J."/>
            <person name="Deng J."/>
            <person name="Jiang H."/>
            <person name="Liu Y."/>
            <person name="Qu J."/>
            <person name="Song X.-Z."/>
            <person name="Zhang L."/>
            <person name="Villasana D."/>
            <person name="Johnson A."/>
            <person name="Liu J."/>
            <person name="Liyanage D."/>
            <person name="Lorensuhewa L."/>
            <person name="Robinson T."/>
            <person name="Song A."/>
            <person name="Song B.-B."/>
            <person name="Dinh H."/>
            <person name="Thornton R."/>
            <person name="Coyle M."/>
            <person name="Francisco L."/>
            <person name="Jackson L."/>
            <person name="Javaid M."/>
            <person name="Korchina V."/>
            <person name="Kovar C."/>
            <person name="Mata R."/>
            <person name="Mathew T."/>
            <person name="Ngo R."/>
            <person name="Nguyen L."/>
            <person name="Nguyen N."/>
            <person name="Okwuonu G."/>
            <person name="Ongeri F."/>
            <person name="Pham C."/>
            <person name="Simmons D."/>
            <person name="Wilczek-Boney K."/>
            <person name="Hale W."/>
            <person name="Jakkamsetti A."/>
            <person name="Pham P."/>
            <person name="Ruth R."/>
            <person name="San Lucas F."/>
            <person name="Warren J."/>
            <person name="Zhang J."/>
            <person name="Zhao Z."/>
            <person name="Zhou C."/>
            <person name="Zhu D."/>
            <person name="Lee S."/>
            <person name="Bess C."/>
            <person name="Blankenburg K."/>
            <person name="Forbes L."/>
            <person name="Fu Q."/>
            <person name="Gubbala S."/>
            <person name="Hirani K."/>
            <person name="Jayaseelan J.C."/>
            <person name="Lara F."/>
            <person name="Munidasa M."/>
            <person name="Palculict T."/>
            <person name="Patil S."/>
            <person name="Pu L.-L."/>
            <person name="Saada N."/>
            <person name="Tang L."/>
            <person name="Weissenberger G."/>
            <person name="Zhu Y."/>
            <person name="Hemphill L."/>
            <person name="Shang Y."/>
            <person name="Youmans B."/>
            <person name="Ayvaz T."/>
            <person name="Ross M."/>
            <person name="Santibanez J."/>
            <person name="Aqrawi P."/>
            <person name="Gross S."/>
            <person name="Joshi V."/>
            <person name="Fowler G."/>
            <person name="Nazareth L."/>
            <person name="Reid J."/>
            <person name="Worley K."/>
            <person name="Petrosino J."/>
            <person name="Highlander S."/>
            <person name="Gibbs R."/>
        </authorList>
    </citation>
    <scope>NUCLEOTIDE SEQUENCE [LARGE SCALE GENOMIC DNA]</scope>
    <source>
        <strain evidence="14">ATCC 17931 / CDC X599 / XDIA</strain>
    </source>
</reference>
<gene>
    <name evidence="11 13" type="primary">aroC</name>
    <name evidence="13" type="ordered locus">HMPREF0733_12000</name>
</gene>
<dbReference type="Gene3D" id="3.60.150.10">
    <property type="entry name" value="Chorismate synthase AroC"/>
    <property type="match status" value="1"/>
</dbReference>
<evidence type="ECO:0000256" key="8">
    <source>
        <dbReference type="ARBA" id="ARBA00022857"/>
    </source>
</evidence>
<dbReference type="InterPro" id="IPR000453">
    <property type="entry name" value="Chorismate_synth"/>
</dbReference>
<feature type="binding site" evidence="11">
    <location>
        <position position="45"/>
    </location>
    <ligand>
        <name>NADP(+)</name>
        <dbReference type="ChEBI" id="CHEBI:58349"/>
    </ligand>
</feature>
<comment type="subunit">
    <text evidence="11">Homotetramer.</text>
</comment>
<evidence type="ECO:0000256" key="12">
    <source>
        <dbReference type="RuleBase" id="RU000605"/>
    </source>
</evidence>
<keyword evidence="5 11" id="KW-0285">Flavoprotein</keyword>
<comment type="function">
    <text evidence="11">Catalyzes the anti-1,4-elimination of the C-3 phosphate and the C-6 proR hydrogen from 5-enolpyruvylshikimate-3-phosphate (EPSP) to yield chorismate, which is the branch point compound that serves as the starting substrate for the three terminal pathways of aromatic amino acid biosynthesis. This reaction introduces a second double bond into the aromatic ring system.</text>
</comment>
<dbReference type="PIRSF" id="PIRSF001456">
    <property type="entry name" value="Chorismate_synth"/>
    <property type="match status" value="1"/>
</dbReference>
<dbReference type="EMBL" id="CP002280">
    <property type="protein sequence ID" value="ADP41457.1"/>
    <property type="molecule type" value="Genomic_DNA"/>
</dbReference>
<organism evidence="13 14">
    <name type="scientific">Rothia dentocariosa (strain ATCC 17931 / CDC X599 / XDIA)</name>
    <dbReference type="NCBI Taxonomy" id="762948"/>
    <lineage>
        <taxon>Bacteria</taxon>
        <taxon>Bacillati</taxon>
        <taxon>Actinomycetota</taxon>
        <taxon>Actinomycetes</taxon>
        <taxon>Micrococcales</taxon>
        <taxon>Micrococcaceae</taxon>
        <taxon>Rothia</taxon>
    </lineage>
</organism>
<keyword evidence="7 11" id="KW-0274">FAD</keyword>
<dbReference type="PROSITE" id="PS00788">
    <property type="entry name" value="CHORISMATE_SYNTHASE_2"/>
    <property type="match status" value="1"/>
</dbReference>
<dbReference type="EC" id="4.2.3.5" evidence="3 11"/>
<dbReference type="GO" id="GO:0008652">
    <property type="term" value="P:amino acid biosynthetic process"/>
    <property type="evidence" value="ECO:0007669"/>
    <property type="project" value="UniProtKB-KW"/>
</dbReference>
<feature type="binding site" evidence="11">
    <location>
        <begin position="140"/>
        <end position="142"/>
    </location>
    <ligand>
        <name>FMN</name>
        <dbReference type="ChEBI" id="CHEBI:58210"/>
    </ligand>
</feature>
<dbReference type="NCBIfam" id="NF003793">
    <property type="entry name" value="PRK05382.1"/>
    <property type="match status" value="1"/>
</dbReference>
<dbReference type="GO" id="GO:0009073">
    <property type="term" value="P:aromatic amino acid family biosynthetic process"/>
    <property type="evidence" value="ECO:0007669"/>
    <property type="project" value="UniProtKB-KW"/>
</dbReference>
<dbReference type="GO" id="GO:0004107">
    <property type="term" value="F:chorismate synthase activity"/>
    <property type="evidence" value="ECO:0007669"/>
    <property type="project" value="UniProtKB-UniRule"/>
</dbReference>
<evidence type="ECO:0000256" key="7">
    <source>
        <dbReference type="ARBA" id="ARBA00022827"/>
    </source>
</evidence>
<feature type="binding site" evidence="11">
    <location>
        <position position="346"/>
    </location>
    <ligand>
        <name>FMN</name>
        <dbReference type="ChEBI" id="CHEBI:58210"/>
    </ligand>
</feature>
<dbReference type="GO" id="GO:0010181">
    <property type="term" value="F:FMN binding"/>
    <property type="evidence" value="ECO:0007669"/>
    <property type="project" value="TreeGrafter"/>
</dbReference>
<evidence type="ECO:0000256" key="2">
    <source>
        <dbReference type="ARBA" id="ARBA00008014"/>
    </source>
</evidence>
<feature type="binding site" evidence="11">
    <location>
        <begin position="320"/>
        <end position="324"/>
    </location>
    <ligand>
        <name>FMN</name>
        <dbReference type="ChEBI" id="CHEBI:58210"/>
    </ligand>
</feature>
<dbReference type="KEGG" id="rdn:HMPREF0733_12000"/>
<comment type="similarity">
    <text evidence="2 11 12">Belongs to the chorismate synthase family.</text>
</comment>
<evidence type="ECO:0000256" key="4">
    <source>
        <dbReference type="ARBA" id="ARBA00022605"/>
    </source>
</evidence>
<dbReference type="InterPro" id="IPR035904">
    <property type="entry name" value="Chorismate_synth_AroC_sf"/>
</dbReference>
<dbReference type="GO" id="GO:0005829">
    <property type="term" value="C:cytosol"/>
    <property type="evidence" value="ECO:0007669"/>
    <property type="project" value="TreeGrafter"/>
</dbReference>
<dbReference type="GO" id="GO:0009423">
    <property type="term" value="P:chorismate biosynthetic process"/>
    <property type="evidence" value="ECO:0007669"/>
    <property type="project" value="UniProtKB-UniRule"/>
</dbReference>